<dbReference type="CDD" id="cd02955">
    <property type="entry name" value="SSP411"/>
    <property type="match status" value="1"/>
</dbReference>
<dbReference type="Pfam" id="PF03190">
    <property type="entry name" value="Thioredox_DsbH"/>
    <property type="match status" value="1"/>
</dbReference>
<dbReference type="InterPro" id="IPR024705">
    <property type="entry name" value="Ssp411"/>
</dbReference>
<dbReference type="PANTHER" id="PTHR42899">
    <property type="entry name" value="SPERMATOGENESIS-ASSOCIATED PROTEIN 20"/>
    <property type="match status" value="1"/>
</dbReference>
<name>A0A558DEU2_9GAMM</name>
<dbReference type="PIRSF" id="PIRSF006402">
    <property type="entry name" value="UCP006402_thioredoxin"/>
    <property type="match status" value="1"/>
</dbReference>
<dbReference type="SUPFAM" id="SSF48208">
    <property type="entry name" value="Six-hairpin glycosidases"/>
    <property type="match status" value="1"/>
</dbReference>
<proteinExistence type="predicted"/>
<evidence type="ECO:0000259" key="1">
    <source>
        <dbReference type="Pfam" id="PF03190"/>
    </source>
</evidence>
<protein>
    <submittedName>
        <fullName evidence="2">Thioredoxin domain-containing protein</fullName>
    </submittedName>
</protein>
<accession>A0A558DEU2</accession>
<dbReference type="Gene3D" id="1.50.10.10">
    <property type="match status" value="1"/>
</dbReference>
<reference evidence="2 3" key="1">
    <citation type="submission" date="2019-07" db="EMBL/GenBank/DDBJ databases">
        <title>The pathways for chlorine oxyanion respiration interact through the shared metabolite chlorate.</title>
        <authorList>
            <person name="Barnum T.P."/>
            <person name="Cheng Y."/>
            <person name="Hill K.A."/>
            <person name="Lucas L.N."/>
            <person name="Carlson H.K."/>
            <person name="Coates J.D."/>
        </authorList>
    </citation>
    <scope>NUCLEOTIDE SEQUENCE [LARGE SCALE GENOMIC DNA]</scope>
    <source>
        <strain evidence="2">BK-3</strain>
    </source>
</reference>
<feature type="domain" description="Spermatogenesis-associated protein 20-like TRX" evidence="1">
    <location>
        <begin position="4"/>
        <end position="166"/>
    </location>
</feature>
<gene>
    <name evidence="2" type="ORF">FHK82_00820</name>
</gene>
<dbReference type="AlphaFoldDB" id="A0A558DEU2"/>
<dbReference type="InterPro" id="IPR008928">
    <property type="entry name" value="6-hairpin_glycosidase_sf"/>
</dbReference>
<evidence type="ECO:0000313" key="2">
    <source>
        <dbReference type="EMBL" id="TVT59558.1"/>
    </source>
</evidence>
<dbReference type="Proteomes" id="UP000317355">
    <property type="component" value="Unassembled WGS sequence"/>
</dbReference>
<dbReference type="Gene3D" id="3.40.30.10">
    <property type="entry name" value="Glutaredoxin"/>
    <property type="match status" value="1"/>
</dbReference>
<dbReference type="InterPro" id="IPR004879">
    <property type="entry name" value="Ssp411-like_TRX"/>
</dbReference>
<dbReference type="GO" id="GO:0005975">
    <property type="term" value="P:carbohydrate metabolic process"/>
    <property type="evidence" value="ECO:0007669"/>
    <property type="project" value="InterPro"/>
</dbReference>
<dbReference type="InterPro" id="IPR036249">
    <property type="entry name" value="Thioredoxin-like_sf"/>
</dbReference>
<dbReference type="SUPFAM" id="SSF52833">
    <property type="entry name" value="Thioredoxin-like"/>
    <property type="match status" value="1"/>
</dbReference>
<dbReference type="EMBL" id="VMRY01000003">
    <property type="protein sequence ID" value="TVT59558.1"/>
    <property type="molecule type" value="Genomic_DNA"/>
</dbReference>
<comment type="caution">
    <text evidence="2">The sequence shown here is derived from an EMBL/GenBank/DDBJ whole genome shotgun (WGS) entry which is preliminary data.</text>
</comment>
<organism evidence="2 3">
    <name type="scientific">Sedimenticola thiotaurini</name>
    <dbReference type="NCBI Taxonomy" id="1543721"/>
    <lineage>
        <taxon>Bacteria</taxon>
        <taxon>Pseudomonadati</taxon>
        <taxon>Pseudomonadota</taxon>
        <taxon>Gammaproteobacteria</taxon>
        <taxon>Chromatiales</taxon>
        <taxon>Sedimenticolaceae</taxon>
        <taxon>Sedimenticola</taxon>
    </lineage>
</organism>
<sequence length="706" mass="79984">MPANRLKACTSPYLQQHANNPVDWYPWGEEALAKARAEGKPILLSIGYSACHWCHVMAHESFEDQATADVMNRLFINIKVDREERPDLDKIYQSAHQLLAQRPGGWPLTVFLTPDDQTPFFAGTYFPDEERHGLPPFIGVLQNISNAFHEQRAEIKEQNKALLRAINQIDPIITGRASPLDSTPLETARQQLASGFDETSGGFGSAPKFPHPSSLEQLLRHWAATGTEDPRSLYMVDFTLTRMALGGINDQLAGGFCRYSVDDLWMIPHFEKMLYDNGPLLMLYADLWQATGKPLFKETALKTAEWAINEMQSPEGGFYSSLDADSEGEEGRFYAWDRDEIKQLLDDDEYRHFSRYYGLDLEPNFEGKWHLHCRTDIATLNSELGSSSEEARRLIDQAKQKLLAERALRVRPGRDEKILTTWNALMIKGLARAGRLLQSPELITAAQKAVDFIHARLWQEQHLLASYKDGQANFNAYLDDYVNLMDALLELLQAEWNSTNLQFTLELAEVILDRFEDKEQGGFYFTSNDHEQLIYRPKPFGDESIPAGNGIAAFVLGRLGHLLGEPRYLKAAERTLQCAWEQLKQFPHAYCTLLKSLDELLTPTEIIILRGDSDKLPEWQKRANQHYAPRRISFAIPSSAQDLPESLALKQPADACIAYLCRGTQCEAPISSFDQFDKALRLSEAAPSQADQTFDGAVGSFKRFRE</sequence>
<evidence type="ECO:0000313" key="3">
    <source>
        <dbReference type="Proteomes" id="UP000317355"/>
    </source>
</evidence>
<dbReference type="InterPro" id="IPR012341">
    <property type="entry name" value="6hp_glycosidase-like_sf"/>
</dbReference>
<dbReference type="PANTHER" id="PTHR42899:SF1">
    <property type="entry name" value="SPERMATOGENESIS-ASSOCIATED PROTEIN 20"/>
    <property type="match status" value="1"/>
</dbReference>